<dbReference type="InterPro" id="IPR014509">
    <property type="entry name" value="YjdF-like"/>
</dbReference>
<name>A0A0M5LKP8_9GAMM</name>
<dbReference type="AlphaFoldDB" id="A0A0M5LKP8"/>
<proteinExistence type="predicted"/>
<reference evidence="2 3" key="1">
    <citation type="journal article" date="2015" name="Genome Announc.">
        <title>Genome Sequence of 'Candidatus Thioglobus autotrophica' Strain EF1, a Chemoautotroph from the SUP05 Clade of Marine Gammaproteobacteria.</title>
        <authorList>
            <person name="Shah V."/>
            <person name="Morris R.M."/>
        </authorList>
    </citation>
    <scope>NUCLEOTIDE SEQUENCE [LARGE SCALE GENOMIC DNA]</scope>
    <source>
        <strain evidence="2 3">EF1</strain>
    </source>
</reference>
<dbReference type="EMBL" id="CP010552">
    <property type="protein sequence ID" value="ALE52060.1"/>
    <property type="molecule type" value="Genomic_DNA"/>
</dbReference>
<feature type="transmembrane region" description="Helical" evidence="1">
    <location>
        <begin position="31"/>
        <end position="47"/>
    </location>
</feature>
<protein>
    <recommendedName>
        <fullName evidence="4">DUF2238 domain-containing protein</fullName>
    </recommendedName>
</protein>
<keyword evidence="1" id="KW-0812">Transmembrane</keyword>
<dbReference type="OrthoDB" id="9786473at2"/>
<dbReference type="InterPro" id="IPR058534">
    <property type="entry name" value="YjdF"/>
</dbReference>
<accession>A0A0M5LKP8</accession>
<evidence type="ECO:0000313" key="2">
    <source>
        <dbReference type="EMBL" id="ALE52060.1"/>
    </source>
</evidence>
<dbReference type="Pfam" id="PF09997">
    <property type="entry name" value="DUF2238"/>
    <property type="match status" value="1"/>
</dbReference>
<feature type="transmembrane region" description="Helical" evidence="1">
    <location>
        <begin position="59"/>
        <end position="78"/>
    </location>
</feature>
<keyword evidence="1" id="KW-0472">Membrane</keyword>
<evidence type="ECO:0000256" key="1">
    <source>
        <dbReference type="SAM" id="Phobius"/>
    </source>
</evidence>
<keyword evidence="1" id="KW-1133">Transmembrane helix</keyword>
<gene>
    <name evidence="2" type="ORF">SP60_01680</name>
</gene>
<organism evidence="2 3">
    <name type="scientific">Candidatus Thioglobus autotrophicus</name>
    <dbReference type="NCBI Taxonomy" id="1705394"/>
    <lineage>
        <taxon>Bacteria</taxon>
        <taxon>Pseudomonadati</taxon>
        <taxon>Pseudomonadota</taxon>
        <taxon>Gammaproteobacteria</taxon>
        <taxon>Candidatus Pseudothioglobaceae</taxon>
        <taxon>Candidatus Thioglobus</taxon>
    </lineage>
</organism>
<keyword evidence="3" id="KW-1185">Reference proteome</keyword>
<feature type="transmembrane region" description="Helical" evidence="1">
    <location>
        <begin position="131"/>
        <end position="153"/>
    </location>
</feature>
<evidence type="ECO:0000313" key="3">
    <source>
        <dbReference type="Proteomes" id="UP000058020"/>
    </source>
</evidence>
<dbReference type="Proteomes" id="UP000058020">
    <property type="component" value="Chromosome"/>
</dbReference>
<dbReference type="PIRSF" id="PIRSF020606">
    <property type="entry name" value="UCP020606"/>
    <property type="match status" value="1"/>
</dbReference>
<evidence type="ECO:0008006" key="4">
    <source>
        <dbReference type="Google" id="ProtNLM"/>
    </source>
</evidence>
<feature type="transmembrane region" description="Helical" evidence="1">
    <location>
        <begin position="101"/>
        <end position="119"/>
    </location>
</feature>
<feature type="transmembrane region" description="Helical" evidence="1">
    <location>
        <begin position="7"/>
        <end position="25"/>
    </location>
</feature>
<dbReference type="STRING" id="1705394.SP60_01680"/>
<dbReference type="RefSeq" id="WP_053950992.1">
    <property type="nucleotide sequence ID" value="NZ_CP010552.1"/>
</dbReference>
<dbReference type="KEGG" id="tho:SP60_01680"/>
<sequence>MNKTKSVAPKLLIIFSLFWVVLAVNPIYRDIWIAENLILVISLYFLITGYTRFHFSNTAYYFIFAFCILQSIGAYYSYAEVPIGHWVAQTWDLSRNHFDRLVHFAFGFLIILPFKEALARFVTFANKKTQYFVLIMLFIGIGGCYEIIEWWYATLFEQATQDSAFLGSQGDVWDAEKDVLLAGIGAWLYLVFFDKSSS</sequence>